<accession>A0A371AQQ9</accession>
<evidence type="ECO:0000313" key="3">
    <source>
        <dbReference type="Proteomes" id="UP000255036"/>
    </source>
</evidence>
<name>A0A371AQQ9_9FIRM</name>
<dbReference type="SMART" id="SM00635">
    <property type="entry name" value="BID_2"/>
    <property type="match status" value="2"/>
</dbReference>
<dbReference type="InterPro" id="IPR003343">
    <property type="entry name" value="Big_2"/>
</dbReference>
<protein>
    <recommendedName>
        <fullName evidence="1">BIG2 domain-containing protein</fullName>
    </recommendedName>
</protein>
<feature type="domain" description="BIG2" evidence="1">
    <location>
        <begin position="26"/>
        <end position="101"/>
    </location>
</feature>
<feature type="domain" description="BIG2" evidence="1">
    <location>
        <begin position="102"/>
        <end position="172"/>
    </location>
</feature>
<evidence type="ECO:0000259" key="1">
    <source>
        <dbReference type="SMART" id="SM00635"/>
    </source>
</evidence>
<proteinExistence type="predicted"/>
<dbReference type="Proteomes" id="UP000255036">
    <property type="component" value="Unassembled WGS sequence"/>
</dbReference>
<dbReference type="RefSeq" id="WP_115483532.1">
    <property type="nucleotide sequence ID" value="NZ_QRCT01000051.1"/>
</dbReference>
<evidence type="ECO:0000313" key="2">
    <source>
        <dbReference type="EMBL" id="RDU21800.1"/>
    </source>
</evidence>
<gene>
    <name evidence="2" type="ORF">DWV06_17595</name>
</gene>
<sequence length="371" mass="41606">MNNVKRLMVVLVMVLAVMGASITMLEVNTLTVHAASTQLNKKNLTLKTGQSQVLKLKNSNKKAKWSSSNSKVAQVNKRGKVIAKTAGTTRITAKVGKRKYTCKVKVNFEDTMLTVGKATKLNLEGVSASRVIWCSSNRSVATVKRGKIKAKGKGIAKLSAKVGKSTFTTNITVKERKEKKPARLKKVSWQSYFKIDYMKDTADGIIIKATNISSKTIRNVLADIYYIDAKGKKIYGNYIDYIEGIGANESFYMTFAHPIGKKYVRWGFNFKVNDVYINCESKNTCLSLENKWFNYNGSIYKSGVRVRNNSYYALDFELIAIYKYKGNIVGFSNSFMQFVDCYSVIDCNLEGSCASKYDEVEIVINNCASYF</sequence>
<dbReference type="Pfam" id="PF02368">
    <property type="entry name" value="Big_2"/>
    <property type="match status" value="1"/>
</dbReference>
<dbReference type="EMBL" id="QRCT01000051">
    <property type="protein sequence ID" value="RDU21800.1"/>
    <property type="molecule type" value="Genomic_DNA"/>
</dbReference>
<dbReference type="InterPro" id="IPR008964">
    <property type="entry name" value="Invasin/intimin_cell_adhesion"/>
</dbReference>
<dbReference type="SUPFAM" id="SSF49373">
    <property type="entry name" value="Invasin/intimin cell-adhesion fragments"/>
    <property type="match status" value="2"/>
</dbReference>
<reference evidence="2 3" key="1">
    <citation type="submission" date="2018-07" db="EMBL/GenBank/DDBJ databases">
        <title>Anaerosacharophilus polymeroproducens gen. nov. sp. nov., an anaerobic bacterium isolated from salt field.</title>
        <authorList>
            <person name="Kim W."/>
            <person name="Yang S.-H."/>
            <person name="Oh J."/>
            <person name="Lee J.-H."/>
            <person name="Kwon K.K."/>
        </authorList>
    </citation>
    <scope>NUCLEOTIDE SEQUENCE [LARGE SCALE GENOMIC DNA]</scope>
    <source>
        <strain evidence="2 3">MCWD5</strain>
    </source>
</reference>
<organism evidence="2 3">
    <name type="scientific">Anaerosacchariphilus polymeriproducens</name>
    <dbReference type="NCBI Taxonomy" id="1812858"/>
    <lineage>
        <taxon>Bacteria</taxon>
        <taxon>Bacillati</taxon>
        <taxon>Bacillota</taxon>
        <taxon>Clostridia</taxon>
        <taxon>Lachnospirales</taxon>
        <taxon>Lachnospiraceae</taxon>
        <taxon>Anaerosacchariphilus</taxon>
    </lineage>
</organism>
<dbReference type="Gene3D" id="2.60.40.1080">
    <property type="match status" value="2"/>
</dbReference>
<dbReference type="AlphaFoldDB" id="A0A371AQQ9"/>
<comment type="caution">
    <text evidence="2">The sequence shown here is derived from an EMBL/GenBank/DDBJ whole genome shotgun (WGS) entry which is preliminary data.</text>
</comment>
<keyword evidence="3" id="KW-1185">Reference proteome</keyword>
<dbReference type="OrthoDB" id="9783680at2"/>